<feature type="chain" id="PRO_5037934788" evidence="2">
    <location>
        <begin position="21"/>
        <end position="325"/>
    </location>
</feature>
<proteinExistence type="predicted"/>
<evidence type="ECO:0000313" key="3">
    <source>
        <dbReference type="EMBL" id="MBS3650973.1"/>
    </source>
</evidence>
<name>A0A942I3W2_9HYPH</name>
<feature type="region of interest" description="Disordered" evidence="1">
    <location>
        <begin position="189"/>
        <end position="221"/>
    </location>
</feature>
<dbReference type="RefSeq" id="WP_188256524.1">
    <property type="nucleotide sequence ID" value="NZ_JABVCF010000011.1"/>
</dbReference>
<protein>
    <submittedName>
        <fullName evidence="3">SH3 domain-containing protein</fullName>
    </submittedName>
</protein>
<sequence length="325" mass="33514">MRIALRAFAGLLLVLPTGFAAGQGSAPAQTELSPATAGAEVVAIIHGLAPNDLLNVRKDPTPGGAVLTRLTNGAMVKRLRCTMVKDYEWCEIEAFEQGGVRGWTPSRYLLAGAEDDQGGTAAAPAAGQVLETAASAEDLPEPGILPIPEDLAERIGGASDADLTPEARQRAASIEAAATALTLALLAPEPPSADESTPGSANAEAAPDNAGSETPGADSAPVTEAALQVPNNNAAGNADEIPCARHLGQPMTTCRASVERKGDGAADVTVFWPDGGTRVIFFRTGKPDGSNAEGELTYIREAQLNMIRIGAAERFEILDKLPFGN</sequence>
<keyword evidence="4" id="KW-1185">Reference proteome</keyword>
<dbReference type="Gene3D" id="2.30.30.40">
    <property type="entry name" value="SH3 Domains"/>
    <property type="match status" value="1"/>
</dbReference>
<keyword evidence="2" id="KW-0732">Signal</keyword>
<dbReference type="EMBL" id="JAGWCR010000011">
    <property type="protein sequence ID" value="MBS3650973.1"/>
    <property type="molecule type" value="Genomic_DNA"/>
</dbReference>
<evidence type="ECO:0000313" key="4">
    <source>
        <dbReference type="Proteomes" id="UP000680348"/>
    </source>
</evidence>
<dbReference type="AlphaFoldDB" id="A0A942I3W2"/>
<accession>A0A942I3W2</accession>
<comment type="caution">
    <text evidence="3">The sequence shown here is derived from an EMBL/GenBank/DDBJ whole genome shotgun (WGS) entry which is preliminary data.</text>
</comment>
<feature type="signal peptide" evidence="2">
    <location>
        <begin position="1"/>
        <end position="20"/>
    </location>
</feature>
<reference evidence="3" key="1">
    <citation type="submission" date="2021-04" db="EMBL/GenBank/DDBJ databases">
        <title>Pseudaminobacter soli sp. nov., isolated from paddy soil contaminated by heavy metals.</title>
        <authorList>
            <person name="Zhang K."/>
        </authorList>
    </citation>
    <scope>NUCLEOTIDE SEQUENCE</scope>
    <source>
        <strain evidence="3">19-2017</strain>
    </source>
</reference>
<dbReference type="Proteomes" id="UP000680348">
    <property type="component" value="Unassembled WGS sequence"/>
</dbReference>
<evidence type="ECO:0000256" key="1">
    <source>
        <dbReference type="SAM" id="MobiDB-lite"/>
    </source>
</evidence>
<evidence type="ECO:0000256" key="2">
    <source>
        <dbReference type="SAM" id="SignalP"/>
    </source>
</evidence>
<organism evidence="3 4">
    <name type="scientific">Pseudaminobacter soli</name>
    <name type="common">ex Zhang et al. 2022</name>
    <dbReference type="NCBI Taxonomy" id="2831468"/>
    <lineage>
        <taxon>Bacteria</taxon>
        <taxon>Pseudomonadati</taxon>
        <taxon>Pseudomonadota</taxon>
        <taxon>Alphaproteobacteria</taxon>
        <taxon>Hyphomicrobiales</taxon>
        <taxon>Phyllobacteriaceae</taxon>
        <taxon>Pseudaminobacter</taxon>
    </lineage>
</organism>
<gene>
    <name evidence="3" type="ORF">KEU06_20375</name>
</gene>